<dbReference type="EMBL" id="AZFU01000008">
    <property type="protein sequence ID" value="KRM05893.1"/>
    <property type="molecule type" value="Genomic_DNA"/>
</dbReference>
<dbReference type="PANTHER" id="PTHR43877">
    <property type="entry name" value="AMINOALKYLPHOSPHONATE N-ACETYLTRANSFERASE-RELATED-RELATED"/>
    <property type="match status" value="1"/>
</dbReference>
<sequence length="166" mass="19373">MIIKPLISEDEAKQTSKLFQKCWQDTYKGILPDEFLDNIPENAWVKRLNESGRHNLIFEDDKNVVCAAVSYGRPRDTRMLGCGELMALYVEPDFQGYNVGKTLLSAAENELKKMGYGKIYLWCLDGNKKAQEFYEHFGWRNIATERFVEIAGKEYKYLLYQKNLHD</sequence>
<dbReference type="GO" id="GO:0016747">
    <property type="term" value="F:acyltransferase activity, transferring groups other than amino-acyl groups"/>
    <property type="evidence" value="ECO:0007669"/>
    <property type="project" value="InterPro"/>
</dbReference>
<dbReference type="PROSITE" id="PS51186">
    <property type="entry name" value="GNAT"/>
    <property type="match status" value="1"/>
</dbReference>
<accession>A0A0R1VKR5</accession>
<name>A0A0R1VKR5_9LACO</name>
<evidence type="ECO:0000313" key="5">
    <source>
        <dbReference type="Proteomes" id="UP000051307"/>
    </source>
</evidence>
<dbReference type="OrthoDB" id="5292888at2"/>
<protein>
    <submittedName>
        <fullName evidence="4">Acetyltransferase</fullName>
    </submittedName>
</protein>
<dbReference type="PATRIC" id="fig|1423767.3.peg.41"/>
<dbReference type="SUPFAM" id="SSF55729">
    <property type="entry name" value="Acyl-CoA N-acyltransferases (Nat)"/>
    <property type="match status" value="1"/>
</dbReference>
<dbReference type="CDD" id="cd04301">
    <property type="entry name" value="NAT_SF"/>
    <property type="match status" value="1"/>
</dbReference>
<evidence type="ECO:0000256" key="2">
    <source>
        <dbReference type="ARBA" id="ARBA00023315"/>
    </source>
</evidence>
<proteinExistence type="predicted"/>
<dbReference type="RefSeq" id="WP_025015523.1">
    <property type="nucleotide sequence ID" value="NZ_AZFU01000008.1"/>
</dbReference>
<keyword evidence="1 4" id="KW-0808">Transferase</keyword>
<dbReference type="Proteomes" id="UP000051307">
    <property type="component" value="Unassembled WGS sequence"/>
</dbReference>
<dbReference type="eggNOG" id="COG0456">
    <property type="taxonomic scope" value="Bacteria"/>
</dbReference>
<dbReference type="InterPro" id="IPR000182">
    <property type="entry name" value="GNAT_dom"/>
</dbReference>
<dbReference type="Gene3D" id="3.40.630.30">
    <property type="match status" value="1"/>
</dbReference>
<dbReference type="AlphaFoldDB" id="A0A0R1VKR5"/>
<organism evidence="4 5">
    <name type="scientific">Lactobacillus kitasatonis DSM 16761 = JCM 1039</name>
    <dbReference type="NCBI Taxonomy" id="1423767"/>
    <lineage>
        <taxon>Bacteria</taxon>
        <taxon>Bacillati</taxon>
        <taxon>Bacillota</taxon>
        <taxon>Bacilli</taxon>
        <taxon>Lactobacillales</taxon>
        <taxon>Lactobacillaceae</taxon>
        <taxon>Lactobacillus</taxon>
    </lineage>
</organism>
<dbReference type="Pfam" id="PF00583">
    <property type="entry name" value="Acetyltransf_1"/>
    <property type="match status" value="1"/>
</dbReference>
<comment type="caution">
    <text evidence="4">The sequence shown here is derived from an EMBL/GenBank/DDBJ whole genome shotgun (WGS) entry which is preliminary data.</text>
</comment>
<reference evidence="4 5" key="1">
    <citation type="journal article" date="2015" name="Genome Announc.">
        <title>Expanding the biotechnology potential of lactobacilli through comparative genomics of 213 strains and associated genera.</title>
        <authorList>
            <person name="Sun Z."/>
            <person name="Harris H.M."/>
            <person name="McCann A."/>
            <person name="Guo C."/>
            <person name="Argimon S."/>
            <person name="Zhang W."/>
            <person name="Yang X."/>
            <person name="Jeffery I.B."/>
            <person name="Cooney J.C."/>
            <person name="Kagawa T.F."/>
            <person name="Liu W."/>
            <person name="Song Y."/>
            <person name="Salvetti E."/>
            <person name="Wrobel A."/>
            <person name="Rasinkangas P."/>
            <person name="Parkhill J."/>
            <person name="Rea M.C."/>
            <person name="O'Sullivan O."/>
            <person name="Ritari J."/>
            <person name="Douillard F.P."/>
            <person name="Paul Ross R."/>
            <person name="Yang R."/>
            <person name="Briner A.E."/>
            <person name="Felis G.E."/>
            <person name="de Vos W.M."/>
            <person name="Barrangou R."/>
            <person name="Klaenhammer T.R."/>
            <person name="Caufield P.W."/>
            <person name="Cui Y."/>
            <person name="Zhang H."/>
            <person name="O'Toole P.W."/>
        </authorList>
    </citation>
    <scope>NUCLEOTIDE SEQUENCE [LARGE SCALE GENOMIC DNA]</scope>
    <source>
        <strain evidence="4 5">DSM 16761</strain>
    </source>
</reference>
<evidence type="ECO:0000259" key="3">
    <source>
        <dbReference type="PROSITE" id="PS51186"/>
    </source>
</evidence>
<dbReference type="InterPro" id="IPR050832">
    <property type="entry name" value="Bact_Acetyltransf"/>
</dbReference>
<gene>
    <name evidence="4" type="ORF">FC59_GL000037</name>
</gene>
<feature type="domain" description="N-acetyltransferase" evidence="3">
    <location>
        <begin position="1"/>
        <end position="165"/>
    </location>
</feature>
<keyword evidence="2" id="KW-0012">Acyltransferase</keyword>
<evidence type="ECO:0000256" key="1">
    <source>
        <dbReference type="ARBA" id="ARBA00022679"/>
    </source>
</evidence>
<evidence type="ECO:0000313" key="4">
    <source>
        <dbReference type="EMBL" id="KRM05893.1"/>
    </source>
</evidence>
<dbReference type="InterPro" id="IPR016181">
    <property type="entry name" value="Acyl_CoA_acyltransferase"/>
</dbReference>